<reference evidence="1" key="1">
    <citation type="submission" date="2015-06" db="EMBL/GenBank/DDBJ databases">
        <authorList>
            <person name="Joergensen T."/>
        </authorList>
    </citation>
    <scope>NUCLEOTIDE SEQUENCE</scope>
    <source>
        <strain evidence="1">RGFK1516</strain>
    </source>
</reference>
<dbReference type="AlphaFoldDB" id="A0A0H5Q670"/>
<name>A0A0H5Q670_9ZZZZ</name>
<accession>A0A0H5Q670</accession>
<proteinExistence type="predicted"/>
<protein>
    <submittedName>
        <fullName evidence="1">Uncharacterized protein</fullName>
    </submittedName>
</protein>
<dbReference type="EMBL" id="LN854052">
    <property type="protein sequence ID" value="CRY97378.1"/>
    <property type="molecule type" value="Genomic_DNA"/>
</dbReference>
<sequence length="71" mass="7685">MTAITITITRYAAPLGDVLVTARATRVDELGPHTKDIVRTRFPQEHGVTVRGTLEAACRVILAELERQGAG</sequence>
<evidence type="ECO:0000313" key="1">
    <source>
        <dbReference type="EMBL" id="CRY97378.1"/>
    </source>
</evidence>
<organism evidence="1">
    <name type="scientific">uncultured prokaryote</name>
    <dbReference type="NCBI Taxonomy" id="198431"/>
    <lineage>
        <taxon>unclassified sequences</taxon>
        <taxon>environmental samples</taxon>
    </lineage>
</organism>
<reference evidence="1" key="2">
    <citation type="submission" date="2015-07" db="EMBL/GenBank/DDBJ databases">
        <title>Plasmids, circular viruses and viroids from rat gut.</title>
        <authorList>
            <person name="Jorgensen T.J."/>
            <person name="Hansen M.A."/>
            <person name="Xu Z."/>
            <person name="Tabak M.A."/>
            <person name="Sorensen S.J."/>
            <person name="Hansen L.H."/>
        </authorList>
    </citation>
    <scope>NUCLEOTIDE SEQUENCE</scope>
    <source>
        <strain evidence="1">RGFK1516</strain>
    </source>
</reference>